<proteinExistence type="predicted"/>
<dbReference type="CDD" id="cd03218">
    <property type="entry name" value="ABC_YhbG"/>
    <property type="match status" value="1"/>
</dbReference>
<evidence type="ECO:0000256" key="3">
    <source>
        <dbReference type="ARBA" id="ARBA00022840"/>
    </source>
</evidence>
<dbReference type="InterPro" id="IPR030921">
    <property type="entry name" value="LPS_export_LptB"/>
</dbReference>
<dbReference type="Pfam" id="PF00005">
    <property type="entry name" value="ABC_tran"/>
    <property type="match status" value="1"/>
</dbReference>
<evidence type="ECO:0000259" key="5">
    <source>
        <dbReference type="PROSITE" id="PS50893"/>
    </source>
</evidence>
<dbReference type="SMART" id="SM00382">
    <property type="entry name" value="AAA"/>
    <property type="match status" value="1"/>
</dbReference>
<evidence type="ECO:0000256" key="1">
    <source>
        <dbReference type="ARBA" id="ARBA00022448"/>
    </source>
</evidence>
<dbReference type="AlphaFoldDB" id="A0A382EUG4"/>
<keyword evidence="3" id="KW-0067">ATP-binding</keyword>
<dbReference type="GO" id="GO:0005524">
    <property type="term" value="F:ATP binding"/>
    <property type="evidence" value="ECO:0007669"/>
    <property type="project" value="UniProtKB-KW"/>
</dbReference>
<organism evidence="6">
    <name type="scientific">marine metagenome</name>
    <dbReference type="NCBI Taxonomy" id="408172"/>
    <lineage>
        <taxon>unclassified sequences</taxon>
        <taxon>metagenomes</taxon>
        <taxon>ecological metagenomes</taxon>
    </lineage>
</organism>
<protein>
    <recommendedName>
        <fullName evidence="5">ABC transporter domain-containing protein</fullName>
    </recommendedName>
</protein>
<evidence type="ECO:0000313" key="6">
    <source>
        <dbReference type="EMBL" id="SVB54416.1"/>
    </source>
</evidence>
<name>A0A382EUG4_9ZZZZ</name>
<evidence type="ECO:0000256" key="2">
    <source>
        <dbReference type="ARBA" id="ARBA00022741"/>
    </source>
</evidence>
<dbReference type="PANTHER" id="PTHR45772:SF10">
    <property type="entry name" value="LIPOPOLYSACCHARIDE EXPORT SYSTEM ATP-BINDING PROTEIN LPTB"/>
    <property type="match status" value="1"/>
</dbReference>
<dbReference type="SUPFAM" id="SSF52540">
    <property type="entry name" value="P-loop containing nucleoside triphosphate hydrolases"/>
    <property type="match status" value="1"/>
</dbReference>
<accession>A0A382EUG4</accession>
<dbReference type="GO" id="GO:0043190">
    <property type="term" value="C:ATP-binding cassette (ABC) transporter complex"/>
    <property type="evidence" value="ECO:0007669"/>
    <property type="project" value="InterPro"/>
</dbReference>
<dbReference type="InterPro" id="IPR003593">
    <property type="entry name" value="AAA+_ATPase"/>
</dbReference>
<dbReference type="InterPro" id="IPR051120">
    <property type="entry name" value="ABC_AA/LPS_Transport"/>
</dbReference>
<dbReference type="InterPro" id="IPR003439">
    <property type="entry name" value="ABC_transporter-like_ATP-bd"/>
</dbReference>
<feature type="domain" description="ABC transporter" evidence="5">
    <location>
        <begin position="35"/>
        <end position="267"/>
    </location>
</feature>
<dbReference type="EMBL" id="UINC01046420">
    <property type="protein sequence ID" value="SVB54416.1"/>
    <property type="molecule type" value="Genomic_DNA"/>
</dbReference>
<dbReference type="PANTHER" id="PTHR45772">
    <property type="entry name" value="CONSERVED COMPONENT OF ABC TRANSPORTER FOR NATURAL AMINO ACIDS-RELATED"/>
    <property type="match status" value="1"/>
</dbReference>
<dbReference type="GO" id="GO:0055085">
    <property type="term" value="P:transmembrane transport"/>
    <property type="evidence" value="ECO:0007669"/>
    <property type="project" value="InterPro"/>
</dbReference>
<dbReference type="PROSITE" id="PS50893">
    <property type="entry name" value="ABC_TRANSPORTER_2"/>
    <property type="match status" value="1"/>
</dbReference>
<feature type="non-terminal residue" evidence="6">
    <location>
        <position position="1"/>
    </location>
</feature>
<keyword evidence="2" id="KW-0547">Nucleotide-binding</keyword>
<dbReference type="NCBIfam" id="TIGR04406">
    <property type="entry name" value="LPS_export_lptB"/>
    <property type="match status" value="1"/>
</dbReference>
<dbReference type="Gene3D" id="3.40.50.300">
    <property type="entry name" value="P-loop containing nucleotide triphosphate hydrolases"/>
    <property type="match status" value="1"/>
</dbReference>
<reference evidence="6" key="1">
    <citation type="submission" date="2018-05" db="EMBL/GenBank/DDBJ databases">
        <authorList>
            <person name="Lanie J.A."/>
            <person name="Ng W.-L."/>
            <person name="Kazmierczak K.M."/>
            <person name="Andrzejewski T.M."/>
            <person name="Davidsen T.M."/>
            <person name="Wayne K.J."/>
            <person name="Tettelin H."/>
            <person name="Glass J.I."/>
            <person name="Rusch D."/>
            <person name="Podicherti R."/>
            <person name="Tsui H.-C.T."/>
            <person name="Winkler M.E."/>
        </authorList>
    </citation>
    <scope>NUCLEOTIDE SEQUENCE</scope>
</reference>
<dbReference type="InterPro" id="IPR027417">
    <property type="entry name" value="P-loop_NTPase"/>
</dbReference>
<keyword evidence="1" id="KW-0813">Transport</keyword>
<gene>
    <name evidence="6" type="ORF">METZ01_LOCUS207270</name>
</gene>
<dbReference type="GO" id="GO:0016887">
    <property type="term" value="F:ATP hydrolysis activity"/>
    <property type="evidence" value="ECO:0007669"/>
    <property type="project" value="InterPro"/>
</dbReference>
<sequence>VSGLDPSQSPNSSDGKPFSVSASPSDFLSFDPCKLRGEELTKSYRGRCVVEQVQISVTQGEIVGLLGPNGAGKTTTFYMIVGLIEPDMGRVFLDENELTDIPMYKRARMGVGYLAQEPSVFRKLTVEDNVKAILETLRLPKEEEKARLEDLLGELSLGHLRQNMAYSLSGGERRRLEITRALVQHPKFMLLDEPFAGIDPIAVHDIQDIVSRLKERKIGVIISDHNVEQTLEIVDRAYIMYEGRIRVSGTVSELVWNDEVANIYLGPTLTARMRRRYDKPTDEG</sequence>
<feature type="region of interest" description="Disordered" evidence="4">
    <location>
        <begin position="1"/>
        <end position="23"/>
    </location>
</feature>
<evidence type="ECO:0000256" key="4">
    <source>
        <dbReference type="SAM" id="MobiDB-lite"/>
    </source>
</evidence>